<dbReference type="GO" id="GO:0016779">
    <property type="term" value="F:nucleotidyltransferase activity"/>
    <property type="evidence" value="ECO:0007669"/>
    <property type="project" value="UniProtKB-KW"/>
</dbReference>
<dbReference type="EMBL" id="IACN01114496">
    <property type="protein sequence ID" value="LAB64772.1"/>
    <property type="molecule type" value="Transcribed_RNA"/>
</dbReference>
<evidence type="ECO:0000259" key="6">
    <source>
        <dbReference type="Pfam" id="PF18697"/>
    </source>
</evidence>
<evidence type="ECO:0000256" key="1">
    <source>
        <dbReference type="ARBA" id="ARBA00022679"/>
    </source>
</evidence>
<reference evidence="7" key="2">
    <citation type="submission" date="2017-11" db="EMBL/GenBank/DDBJ databases">
        <title>Coralsnake Venomics: Analyses of Venom Gland Transcriptomes and Proteomes of Six Brazilian Taxa.</title>
        <authorList>
            <person name="Aird S.D."/>
            <person name="Jorge da Silva N."/>
            <person name="Qiu L."/>
            <person name="Villar-Briones A."/>
            <person name="Aparecida-Saddi V."/>
            <person name="Campos-Telles M.P."/>
            <person name="Grau M."/>
            <person name="Mikheyev A.S."/>
        </authorList>
    </citation>
    <scope>NUCLEOTIDE SEQUENCE</scope>
    <source>
        <tissue evidence="7">Venom_gland</tissue>
    </source>
</reference>
<keyword evidence="2" id="KW-0548">Nucleotidyltransferase</keyword>
<keyword evidence="5" id="KW-0378">Hydrolase</keyword>
<dbReference type="Pfam" id="PF18697">
    <property type="entry name" value="MLVIN_C"/>
    <property type="match status" value="1"/>
</dbReference>
<evidence type="ECO:0000256" key="4">
    <source>
        <dbReference type="ARBA" id="ARBA00022759"/>
    </source>
</evidence>
<evidence type="ECO:0000256" key="3">
    <source>
        <dbReference type="ARBA" id="ARBA00022722"/>
    </source>
</evidence>
<keyword evidence="4" id="KW-0255">Endonuclease</keyword>
<sequence length="110" mass="12167">MVCSYLPIRAHQPEPLHPCKTVPMENCLTPHWKGLFQIFLTTNTAVKCQGLAFWVHASHCKKIPTPDEEVAQPQSFGCTKAKTEALPNKGASASNLCFPSLRAIFDQDNS</sequence>
<organism evidence="7">
    <name type="scientific">Micrurus surinamensis</name>
    <name type="common">Surinam coral snake</name>
    <dbReference type="NCBI Taxonomy" id="129470"/>
    <lineage>
        <taxon>Eukaryota</taxon>
        <taxon>Metazoa</taxon>
        <taxon>Chordata</taxon>
        <taxon>Craniata</taxon>
        <taxon>Vertebrata</taxon>
        <taxon>Euteleostomi</taxon>
        <taxon>Lepidosauria</taxon>
        <taxon>Squamata</taxon>
        <taxon>Bifurcata</taxon>
        <taxon>Unidentata</taxon>
        <taxon>Episquamata</taxon>
        <taxon>Toxicofera</taxon>
        <taxon>Serpentes</taxon>
        <taxon>Colubroidea</taxon>
        <taxon>Elapidae</taxon>
        <taxon>Elapinae</taxon>
        <taxon>Micrurus</taxon>
    </lineage>
</organism>
<keyword evidence="1" id="KW-0808">Transferase</keyword>
<dbReference type="GO" id="GO:0004519">
    <property type="term" value="F:endonuclease activity"/>
    <property type="evidence" value="ECO:0007669"/>
    <property type="project" value="UniProtKB-KW"/>
</dbReference>
<evidence type="ECO:0000256" key="5">
    <source>
        <dbReference type="ARBA" id="ARBA00022801"/>
    </source>
</evidence>
<accession>A0A2D4Q3H9</accession>
<keyword evidence="3" id="KW-0540">Nuclease</keyword>
<dbReference type="Gene3D" id="2.30.30.850">
    <property type="match status" value="1"/>
</dbReference>
<dbReference type="AlphaFoldDB" id="A0A2D4Q3H9"/>
<protein>
    <recommendedName>
        <fullName evidence="6">Murine leukemia virus integrase C-terminal domain-containing protein</fullName>
    </recommendedName>
</protein>
<feature type="domain" description="Murine leukemia virus integrase C-terminal" evidence="6">
    <location>
        <begin position="27"/>
        <end position="63"/>
    </location>
</feature>
<evidence type="ECO:0000313" key="7">
    <source>
        <dbReference type="EMBL" id="LAB64772.1"/>
    </source>
</evidence>
<reference evidence="7" key="1">
    <citation type="submission" date="2017-07" db="EMBL/GenBank/DDBJ databases">
        <authorList>
            <person name="Mikheyev A."/>
            <person name="Grau M."/>
        </authorList>
    </citation>
    <scope>NUCLEOTIDE SEQUENCE</scope>
    <source>
        <tissue evidence="7">Venom_gland</tissue>
    </source>
</reference>
<dbReference type="GO" id="GO:0016787">
    <property type="term" value="F:hydrolase activity"/>
    <property type="evidence" value="ECO:0007669"/>
    <property type="project" value="UniProtKB-KW"/>
</dbReference>
<proteinExistence type="predicted"/>
<name>A0A2D4Q3H9_MICSU</name>
<dbReference type="InterPro" id="IPR040643">
    <property type="entry name" value="MLVIN_C"/>
</dbReference>
<evidence type="ECO:0000256" key="2">
    <source>
        <dbReference type="ARBA" id="ARBA00022695"/>
    </source>
</evidence>